<sequence>MPVMLGVVGRARTGSAKTARSVAGVGSMSMSRAMIGPMVFPGGFSAAEMWTVWPGAVRVRVREEEAEVNGSRVWGNSYKGTAFLPVVDGVSVLERIRSERRGSGISLARGCGTWNSSLAISPGGIVSRTMRGVSAMSRMRRTSLMWNVKKYGLATLSGRRRDTTGYVMRRRACQVRRRERVLPSGTALGEARWGSSPGTSAVDSPMSFWRVSSSAFLRVRVTGRAANATAMTSMTRLINAKLGEIDMADATVVGGSSATGRGVGEGRTSSSNSVTTDTKGLDDWKWRCTIGLELWASKASRSGPWFGKSGWGMRSRMGENAEALSVYSQRLHGAQRTGVDELSEHTEHGERAEEAEEEHGGGTSRAKMGSKLDSLAFIPPSFNSSQQRAARPKLRTAHLQVTEG</sequence>
<feature type="compositionally biased region" description="Basic and acidic residues" evidence="1">
    <location>
        <begin position="338"/>
        <end position="352"/>
    </location>
</feature>
<protein>
    <submittedName>
        <fullName evidence="2">Uncharacterized protein</fullName>
    </submittedName>
</protein>
<evidence type="ECO:0000256" key="1">
    <source>
        <dbReference type="SAM" id="MobiDB-lite"/>
    </source>
</evidence>
<comment type="caution">
    <text evidence="2">The sequence shown here is derived from an EMBL/GenBank/DDBJ whole genome shotgun (WGS) entry which is preliminary data.</text>
</comment>
<reference evidence="2" key="1">
    <citation type="submission" date="2023-03" db="EMBL/GenBank/DDBJ databases">
        <title>Massive genome expansion in bonnet fungi (Mycena s.s.) driven by repeated elements and novel gene families across ecological guilds.</title>
        <authorList>
            <consortium name="Lawrence Berkeley National Laboratory"/>
            <person name="Harder C.B."/>
            <person name="Miyauchi S."/>
            <person name="Viragh M."/>
            <person name="Kuo A."/>
            <person name="Thoen E."/>
            <person name="Andreopoulos B."/>
            <person name="Lu D."/>
            <person name="Skrede I."/>
            <person name="Drula E."/>
            <person name="Henrissat B."/>
            <person name="Morin E."/>
            <person name="Kohler A."/>
            <person name="Barry K."/>
            <person name="LaButti K."/>
            <person name="Morin E."/>
            <person name="Salamov A."/>
            <person name="Lipzen A."/>
            <person name="Mereny Z."/>
            <person name="Hegedus B."/>
            <person name="Baldrian P."/>
            <person name="Stursova M."/>
            <person name="Weitz H."/>
            <person name="Taylor A."/>
            <person name="Grigoriev I.V."/>
            <person name="Nagy L.G."/>
            <person name="Martin F."/>
            <person name="Kauserud H."/>
        </authorList>
    </citation>
    <scope>NUCLEOTIDE SEQUENCE</scope>
    <source>
        <strain evidence="2">9284</strain>
    </source>
</reference>
<dbReference type="AlphaFoldDB" id="A0AAD7FTA4"/>
<gene>
    <name evidence="2" type="ORF">FB45DRAFT_902197</name>
</gene>
<accession>A0AAD7FTA4</accession>
<dbReference type="Proteomes" id="UP001221142">
    <property type="component" value="Unassembled WGS sequence"/>
</dbReference>
<feature type="region of interest" description="Disordered" evidence="1">
    <location>
        <begin position="259"/>
        <end position="278"/>
    </location>
</feature>
<organism evidence="2 3">
    <name type="scientific">Roridomyces roridus</name>
    <dbReference type="NCBI Taxonomy" id="1738132"/>
    <lineage>
        <taxon>Eukaryota</taxon>
        <taxon>Fungi</taxon>
        <taxon>Dikarya</taxon>
        <taxon>Basidiomycota</taxon>
        <taxon>Agaricomycotina</taxon>
        <taxon>Agaricomycetes</taxon>
        <taxon>Agaricomycetidae</taxon>
        <taxon>Agaricales</taxon>
        <taxon>Marasmiineae</taxon>
        <taxon>Mycenaceae</taxon>
        <taxon>Roridomyces</taxon>
    </lineage>
</organism>
<feature type="compositionally biased region" description="Polar residues" evidence="1">
    <location>
        <begin position="267"/>
        <end position="278"/>
    </location>
</feature>
<evidence type="ECO:0000313" key="2">
    <source>
        <dbReference type="EMBL" id="KAJ7638178.1"/>
    </source>
</evidence>
<evidence type="ECO:0000313" key="3">
    <source>
        <dbReference type="Proteomes" id="UP001221142"/>
    </source>
</evidence>
<proteinExistence type="predicted"/>
<name>A0AAD7FTA4_9AGAR</name>
<feature type="region of interest" description="Disordered" evidence="1">
    <location>
        <begin position="335"/>
        <end position="404"/>
    </location>
</feature>
<dbReference type="EMBL" id="JARKIF010000005">
    <property type="protein sequence ID" value="KAJ7638178.1"/>
    <property type="molecule type" value="Genomic_DNA"/>
</dbReference>
<keyword evidence="3" id="KW-1185">Reference proteome</keyword>